<evidence type="ECO:0000313" key="2">
    <source>
        <dbReference type="Proteomes" id="UP000198549"/>
    </source>
</evidence>
<gene>
    <name evidence="1" type="ORF">SAMN04490202_5128</name>
</gene>
<reference evidence="1 2" key="1">
    <citation type="submission" date="2016-10" db="EMBL/GenBank/DDBJ databases">
        <authorList>
            <person name="de Groot N.N."/>
        </authorList>
    </citation>
    <scope>NUCLEOTIDE SEQUENCE [LARGE SCALE GENOMIC DNA]</scope>
    <source>
        <strain evidence="1 2">BS3776</strain>
    </source>
</reference>
<dbReference type="Proteomes" id="UP000198549">
    <property type="component" value="Chromosome I"/>
</dbReference>
<organism evidence="1 2">
    <name type="scientific">Pseudomonas reinekei</name>
    <dbReference type="NCBI Taxonomy" id="395598"/>
    <lineage>
        <taxon>Bacteria</taxon>
        <taxon>Pseudomonadati</taxon>
        <taxon>Pseudomonadota</taxon>
        <taxon>Gammaproteobacteria</taxon>
        <taxon>Pseudomonadales</taxon>
        <taxon>Pseudomonadaceae</taxon>
        <taxon>Pseudomonas</taxon>
    </lineage>
</organism>
<proteinExistence type="predicted"/>
<dbReference type="RefSeq" id="WP_197678081.1">
    <property type="nucleotide sequence ID" value="NZ_LT629709.1"/>
</dbReference>
<evidence type="ECO:0000313" key="1">
    <source>
        <dbReference type="EMBL" id="SDP60980.1"/>
    </source>
</evidence>
<sequence length="99" mass="10786">MKIIVIGGFGLSGSKLAGTLRARSHEALAISPNAAAMIVHISTTLRTSAAPSRGGARPICFVYTQGSRQQHRRQKRESLKLHTKNKGDRKCRMPCSLMI</sequence>
<dbReference type="AlphaFoldDB" id="A0A1H0U4J4"/>
<dbReference type="EMBL" id="LT629709">
    <property type="protein sequence ID" value="SDP60980.1"/>
    <property type="molecule type" value="Genomic_DNA"/>
</dbReference>
<protein>
    <submittedName>
        <fullName evidence="1">Uncharacterized protein</fullName>
    </submittedName>
</protein>
<accession>A0A1H0U4J4</accession>
<name>A0A1H0U4J4_PSERE</name>